<dbReference type="InterPro" id="IPR001876">
    <property type="entry name" value="Znf_RanBP2"/>
</dbReference>
<comment type="caution">
    <text evidence="10">The sequence shown here is derived from an EMBL/GenBank/DDBJ whole genome shotgun (WGS) entry which is preliminary data.</text>
</comment>
<dbReference type="SMART" id="SM00547">
    <property type="entry name" value="ZnF_RBZ"/>
    <property type="match status" value="2"/>
</dbReference>
<evidence type="ECO:0000256" key="6">
    <source>
        <dbReference type="ARBA" id="ARBA00022927"/>
    </source>
</evidence>
<dbReference type="AlphaFoldDB" id="A0AAD5W173"/>
<dbReference type="GO" id="GO:0000814">
    <property type="term" value="C:ESCRT II complex"/>
    <property type="evidence" value="ECO:0007669"/>
    <property type="project" value="UniProtKB-UniRule"/>
</dbReference>
<keyword evidence="5" id="KW-0862">Zinc</keyword>
<accession>A0AAD5W173</accession>
<dbReference type="PANTHER" id="PTHR13128:SF12">
    <property type="entry name" value="VACUOLAR PROTEIN-SORTING-ASSOCIATED PROTEIN 36"/>
    <property type="match status" value="1"/>
</dbReference>
<dbReference type="InterPro" id="IPR037855">
    <property type="entry name" value="Vps36"/>
</dbReference>
<dbReference type="InterPro" id="IPR036390">
    <property type="entry name" value="WH_DNA-bd_sf"/>
</dbReference>
<keyword evidence="4" id="KW-0863">Zinc-finger</keyword>
<evidence type="ECO:0000256" key="4">
    <source>
        <dbReference type="ARBA" id="ARBA00022771"/>
    </source>
</evidence>
<keyword evidence="2 7" id="KW-0813">Transport</keyword>
<comment type="subcellular location">
    <subcellularLocation>
        <location evidence="7">Cytoplasm</location>
    </subcellularLocation>
    <subcellularLocation>
        <location evidence="7">Endosome</location>
    </subcellularLocation>
</comment>
<evidence type="ECO:0000313" key="11">
    <source>
        <dbReference type="Proteomes" id="UP001213000"/>
    </source>
</evidence>
<dbReference type="GO" id="GO:0043328">
    <property type="term" value="P:protein transport to vacuole involved in ubiquitin-dependent protein catabolic process via the multivesicular body sorting pathway"/>
    <property type="evidence" value="ECO:0007669"/>
    <property type="project" value="UniProtKB-UniRule"/>
</dbReference>
<keyword evidence="3" id="KW-0479">Metal-binding</keyword>
<sequence>MALPRYTVPVDGTIPVQALLYTDEQLLATQEGVGIYDGPQKSAPHQSGTIYATSHRIFYIDNKDPEYTSFALDLAYVTQTEYYAGLFTSSAKVTLYLARKGLTPNNALSTSSLAIPGASSGLPLDIWECDVCGNKNRNPPGHSPSSTHVCELCGVPRSSTPQSSSAPEHLSTSLPSSSSVPPPPSKLSQLTSSIACPACTFLNHPSLVECEICGTKLPAAPSDNSQHLAKSAPATRPTSPDIDDDDDSSPSGKMIKVSFRKGGDKALYAVLRRSLKSKAWEHKATQLYKSHTPVGPNDNNAITRSGITGILRSVETSAQGQDTDLKDALQDLEALMIKARDMVRLAGELNEKLTSATTTTSATSPSGTSTPSSSSLALVHSNNGSRSHSPLHELPEEATFIRSSLAQLGLQMSNAPVTNDMITDENKWVNELARELADVLKGMMKDRGIIALDEVWGGWNRARGVALLPPSTFLQVIPLLPQYTTPQIHKRTFKSGLSVLHTPPYTQHIFVTRLISHLTTNGPKTTMEIAMVEGITVALAKEMVDDAEMSGDVIREDPESVIQDGSGVVGLGVGEAGVKWWPNVFLGYVWDGQTFDDD</sequence>
<dbReference type="Gene3D" id="2.30.30.380">
    <property type="entry name" value="Zn-finger domain of Sec23/24"/>
    <property type="match status" value="1"/>
</dbReference>
<feature type="compositionally biased region" description="Low complexity" evidence="8">
    <location>
        <begin position="170"/>
        <end position="179"/>
    </location>
</feature>
<dbReference type="PROSITE" id="PS51495">
    <property type="entry name" value="GLUE"/>
    <property type="match status" value="1"/>
</dbReference>
<dbReference type="Proteomes" id="UP001213000">
    <property type="component" value="Unassembled WGS sequence"/>
</dbReference>
<dbReference type="InterPro" id="IPR036388">
    <property type="entry name" value="WH-like_DNA-bd_sf"/>
</dbReference>
<dbReference type="Pfam" id="PF04157">
    <property type="entry name" value="EAP30"/>
    <property type="match status" value="1"/>
</dbReference>
<gene>
    <name evidence="10" type="ORF">NP233_g2525</name>
</gene>
<evidence type="ECO:0000256" key="1">
    <source>
        <dbReference type="ARBA" id="ARBA00009697"/>
    </source>
</evidence>
<keyword evidence="6 7" id="KW-0653">Protein transport</keyword>
<name>A0AAD5W173_9AGAR</name>
<evidence type="ECO:0000256" key="5">
    <source>
        <dbReference type="ARBA" id="ARBA00022833"/>
    </source>
</evidence>
<feature type="region of interest" description="Disordered" evidence="8">
    <location>
        <begin position="221"/>
        <end position="252"/>
    </location>
</feature>
<comment type="similarity">
    <text evidence="1 7">Belongs to the VPS36 family.</text>
</comment>
<proteinExistence type="inferred from homology"/>
<feature type="domain" description="GLUE N-terminal" evidence="9">
    <location>
        <begin position="10"/>
        <end position="287"/>
    </location>
</feature>
<dbReference type="GO" id="GO:0043130">
    <property type="term" value="F:ubiquitin binding"/>
    <property type="evidence" value="ECO:0007669"/>
    <property type="project" value="UniProtKB-UniRule"/>
</dbReference>
<evidence type="ECO:0000256" key="7">
    <source>
        <dbReference type="RuleBase" id="RU367095"/>
    </source>
</evidence>
<dbReference type="Gene3D" id="6.10.140.260">
    <property type="match status" value="1"/>
</dbReference>
<dbReference type="Gene3D" id="1.10.10.10">
    <property type="entry name" value="Winged helix-like DNA-binding domain superfamily/Winged helix DNA-binding domain"/>
    <property type="match status" value="2"/>
</dbReference>
<dbReference type="SUPFAM" id="SSF46785">
    <property type="entry name" value="Winged helix' DNA-binding domain"/>
    <property type="match status" value="1"/>
</dbReference>
<dbReference type="GO" id="GO:0032266">
    <property type="term" value="F:phosphatidylinositol-3-phosphate binding"/>
    <property type="evidence" value="ECO:0007669"/>
    <property type="project" value="UniProtKB-UniRule"/>
</dbReference>
<dbReference type="Gene3D" id="2.30.29.30">
    <property type="entry name" value="Pleckstrin-homology domain (PH domain)/Phosphotyrosine-binding domain (PTB)"/>
    <property type="match status" value="1"/>
</dbReference>
<dbReference type="PANTHER" id="PTHR13128">
    <property type="entry name" value="VACUOLAR PROTEIN-SORTING-ASSOCIATED PROTEIN 36"/>
    <property type="match status" value="1"/>
</dbReference>
<comment type="function">
    <text evidence="7">Component of the ESCRT-II complex (endosomal sorting complex required for transport II), which is required for multivesicular body (MVB) formation and sorting of endosomal cargo proteins into MVBs.</text>
</comment>
<dbReference type="GO" id="GO:0031902">
    <property type="term" value="C:late endosome membrane"/>
    <property type="evidence" value="ECO:0007669"/>
    <property type="project" value="UniProtKB-UniRule"/>
</dbReference>
<dbReference type="InterPro" id="IPR021648">
    <property type="entry name" value="GLUE_dom"/>
</dbReference>
<feature type="compositionally biased region" description="Low complexity" evidence="8">
    <location>
        <begin position="354"/>
        <end position="375"/>
    </location>
</feature>
<dbReference type="InterPro" id="IPR011993">
    <property type="entry name" value="PH-like_dom_sf"/>
</dbReference>
<evidence type="ECO:0000256" key="8">
    <source>
        <dbReference type="SAM" id="MobiDB-lite"/>
    </source>
</evidence>
<dbReference type="GO" id="GO:0008270">
    <property type="term" value="F:zinc ion binding"/>
    <property type="evidence" value="ECO:0007669"/>
    <property type="project" value="UniProtKB-KW"/>
</dbReference>
<evidence type="ECO:0000313" key="10">
    <source>
        <dbReference type="EMBL" id="KAJ3573279.1"/>
    </source>
</evidence>
<reference evidence="10" key="1">
    <citation type="submission" date="2022-07" db="EMBL/GenBank/DDBJ databases">
        <title>Genome Sequence of Leucocoprinus birnbaumii.</title>
        <authorList>
            <person name="Buettner E."/>
        </authorList>
    </citation>
    <scope>NUCLEOTIDE SEQUENCE</scope>
    <source>
        <strain evidence="10">VT141</strain>
    </source>
</reference>
<organism evidence="10 11">
    <name type="scientific">Leucocoprinus birnbaumii</name>
    <dbReference type="NCBI Taxonomy" id="56174"/>
    <lineage>
        <taxon>Eukaryota</taxon>
        <taxon>Fungi</taxon>
        <taxon>Dikarya</taxon>
        <taxon>Basidiomycota</taxon>
        <taxon>Agaricomycotina</taxon>
        <taxon>Agaricomycetes</taxon>
        <taxon>Agaricomycetidae</taxon>
        <taxon>Agaricales</taxon>
        <taxon>Agaricineae</taxon>
        <taxon>Agaricaceae</taxon>
        <taxon>Leucocoprinus</taxon>
    </lineage>
</organism>
<dbReference type="InterPro" id="IPR040608">
    <property type="entry name" value="Snf8/Vps36"/>
</dbReference>
<evidence type="ECO:0000256" key="2">
    <source>
        <dbReference type="ARBA" id="ARBA00022448"/>
    </source>
</evidence>
<keyword evidence="7" id="KW-0967">Endosome</keyword>
<evidence type="ECO:0000256" key="3">
    <source>
        <dbReference type="ARBA" id="ARBA00022723"/>
    </source>
</evidence>
<keyword evidence="7" id="KW-0963">Cytoplasm</keyword>
<dbReference type="SUPFAM" id="SSF50729">
    <property type="entry name" value="PH domain-like"/>
    <property type="match status" value="1"/>
</dbReference>
<protein>
    <recommendedName>
        <fullName evidence="7">Vacuolar protein-sorting-associated protein 36</fullName>
    </recommendedName>
    <alternativeName>
        <fullName evidence="7">ESCRT-II complex subunit VPS36</fullName>
    </alternativeName>
</protein>
<comment type="subunit">
    <text evidence="7">Component of the endosomal sorting complex required for transport II (ESCRT-II).</text>
</comment>
<feature type="region of interest" description="Disordered" evidence="8">
    <location>
        <begin position="161"/>
        <end position="187"/>
    </location>
</feature>
<keyword evidence="11" id="KW-1185">Reference proteome</keyword>
<dbReference type="EMBL" id="JANIEX010000108">
    <property type="protein sequence ID" value="KAJ3573279.1"/>
    <property type="molecule type" value="Genomic_DNA"/>
</dbReference>
<feature type="region of interest" description="Disordered" evidence="8">
    <location>
        <begin position="354"/>
        <end position="391"/>
    </location>
</feature>
<dbReference type="Pfam" id="PF11605">
    <property type="entry name" value="Vps36_ESCRT-II"/>
    <property type="match status" value="1"/>
</dbReference>
<evidence type="ECO:0000259" key="9">
    <source>
        <dbReference type="PROSITE" id="PS51495"/>
    </source>
</evidence>